<keyword evidence="3 6" id="KW-0378">Hydrolase</keyword>
<dbReference type="InterPro" id="IPR036397">
    <property type="entry name" value="RNaseH_sf"/>
</dbReference>
<dbReference type="SMART" id="SM00479">
    <property type="entry name" value="EXOIII"/>
    <property type="match status" value="1"/>
</dbReference>
<dbReference type="NCBIfam" id="NF003765">
    <property type="entry name" value="PRK05359.1"/>
    <property type="match status" value="1"/>
</dbReference>
<evidence type="ECO:0000256" key="1">
    <source>
        <dbReference type="ARBA" id="ARBA00009921"/>
    </source>
</evidence>
<gene>
    <name evidence="6" type="primary">orn</name>
    <name evidence="6" type="ORF">H5P28_07145</name>
</gene>
<dbReference type="Proteomes" id="UP000546464">
    <property type="component" value="Unassembled WGS sequence"/>
</dbReference>
<comment type="caution">
    <text evidence="6">The sequence shown here is derived from an EMBL/GenBank/DDBJ whole genome shotgun (WGS) entry which is preliminary data.</text>
</comment>
<feature type="domain" description="Exonuclease" evidence="5">
    <location>
        <begin position="8"/>
        <end position="176"/>
    </location>
</feature>
<name>A0A842HC36_9BACT</name>
<evidence type="ECO:0000256" key="4">
    <source>
        <dbReference type="ARBA" id="ARBA00022839"/>
    </source>
</evidence>
<dbReference type="EMBL" id="JACHVB010000020">
    <property type="protein sequence ID" value="MBC2594035.1"/>
    <property type="molecule type" value="Genomic_DNA"/>
</dbReference>
<dbReference type="GO" id="GO:0000175">
    <property type="term" value="F:3'-5'-RNA exonuclease activity"/>
    <property type="evidence" value="ECO:0007669"/>
    <property type="project" value="InterPro"/>
</dbReference>
<dbReference type="PANTHER" id="PTHR11046:SF0">
    <property type="entry name" value="OLIGORIBONUCLEASE, MITOCHONDRIAL"/>
    <property type="match status" value="1"/>
</dbReference>
<evidence type="ECO:0000259" key="5">
    <source>
        <dbReference type="SMART" id="SM00479"/>
    </source>
</evidence>
<keyword evidence="2" id="KW-0540">Nuclease</keyword>
<organism evidence="6 7">
    <name type="scientific">Ruficoccus amylovorans</name>
    <dbReference type="NCBI Taxonomy" id="1804625"/>
    <lineage>
        <taxon>Bacteria</taxon>
        <taxon>Pseudomonadati</taxon>
        <taxon>Verrucomicrobiota</taxon>
        <taxon>Opitutia</taxon>
        <taxon>Puniceicoccales</taxon>
        <taxon>Cerasicoccaceae</taxon>
        <taxon>Ruficoccus</taxon>
    </lineage>
</organism>
<dbReference type="Pfam" id="PF00929">
    <property type="entry name" value="RNase_T"/>
    <property type="match status" value="1"/>
</dbReference>
<dbReference type="SUPFAM" id="SSF53098">
    <property type="entry name" value="Ribonuclease H-like"/>
    <property type="match status" value="1"/>
</dbReference>
<dbReference type="InterPro" id="IPR012337">
    <property type="entry name" value="RNaseH-like_sf"/>
</dbReference>
<evidence type="ECO:0000256" key="2">
    <source>
        <dbReference type="ARBA" id="ARBA00022722"/>
    </source>
</evidence>
<accession>A0A842HC36</accession>
<proteinExistence type="inferred from homology"/>
<sequence>MPNDTNGVFFWLDLEMTGLDPQTDRILEAAWIVTDKDFNELATYDTAIYQEPETLAAMNDWCKKTHTESGLVDRVASGIGEDELEEKLLDTLAAHFGPDPVLLAGNSIGQDRKFVDRYLPKFSQKLHYRMLDVSSFKVVFQTCYGKSFSKKGTHRALDDIRESIGELRYYLSFMQG</sequence>
<dbReference type="InterPro" id="IPR013520">
    <property type="entry name" value="Ribonucl_H"/>
</dbReference>
<evidence type="ECO:0000313" key="6">
    <source>
        <dbReference type="EMBL" id="MBC2594035.1"/>
    </source>
</evidence>
<dbReference type="GO" id="GO:0003676">
    <property type="term" value="F:nucleic acid binding"/>
    <property type="evidence" value="ECO:0007669"/>
    <property type="project" value="InterPro"/>
</dbReference>
<dbReference type="RefSeq" id="WP_185675018.1">
    <property type="nucleotide sequence ID" value="NZ_JACHVB010000020.1"/>
</dbReference>
<keyword evidence="7" id="KW-1185">Reference proteome</keyword>
<dbReference type="EC" id="3.1.-.-" evidence="6"/>
<dbReference type="AlphaFoldDB" id="A0A842HC36"/>
<keyword evidence="4" id="KW-0269">Exonuclease</keyword>
<comment type="similarity">
    <text evidence="1">Belongs to the oligoribonuclease family.</text>
</comment>
<dbReference type="GO" id="GO:0006259">
    <property type="term" value="P:DNA metabolic process"/>
    <property type="evidence" value="ECO:0007669"/>
    <property type="project" value="UniProtKB-ARBA"/>
</dbReference>
<evidence type="ECO:0000313" key="7">
    <source>
        <dbReference type="Proteomes" id="UP000546464"/>
    </source>
</evidence>
<dbReference type="InterPro" id="IPR022894">
    <property type="entry name" value="Oligoribonuclease"/>
</dbReference>
<protein>
    <submittedName>
        <fullName evidence="6">Oligoribonuclease</fullName>
        <ecNumber evidence="6">3.1.-.-</ecNumber>
    </submittedName>
</protein>
<dbReference type="CDD" id="cd06135">
    <property type="entry name" value="Orn"/>
    <property type="match status" value="1"/>
</dbReference>
<reference evidence="6 7" key="1">
    <citation type="submission" date="2020-07" db="EMBL/GenBank/DDBJ databases">
        <authorList>
            <person name="Feng X."/>
        </authorList>
    </citation>
    <scope>NUCLEOTIDE SEQUENCE [LARGE SCALE GENOMIC DNA]</scope>
    <source>
        <strain evidence="6 7">JCM31066</strain>
    </source>
</reference>
<dbReference type="PANTHER" id="PTHR11046">
    <property type="entry name" value="OLIGORIBONUCLEASE, MITOCHONDRIAL"/>
    <property type="match status" value="1"/>
</dbReference>
<evidence type="ECO:0000256" key="3">
    <source>
        <dbReference type="ARBA" id="ARBA00022801"/>
    </source>
</evidence>
<dbReference type="Gene3D" id="3.30.420.10">
    <property type="entry name" value="Ribonuclease H-like superfamily/Ribonuclease H"/>
    <property type="match status" value="1"/>
</dbReference>